<dbReference type="Gene3D" id="1.10.10.10">
    <property type="entry name" value="Winged helix-like DNA-binding domain superfamily/Winged helix DNA-binding domain"/>
    <property type="match status" value="1"/>
</dbReference>
<dbReference type="InterPro" id="IPR036390">
    <property type="entry name" value="WH_DNA-bd_sf"/>
</dbReference>
<dbReference type="SUPFAM" id="SSF46785">
    <property type="entry name" value="Winged helix' DNA-binding domain"/>
    <property type="match status" value="1"/>
</dbReference>
<dbReference type="InterPro" id="IPR005149">
    <property type="entry name" value="Tscrpt_reg_PadR_N"/>
</dbReference>
<accession>A0A3N4YVG5</accession>
<feature type="compositionally biased region" description="Low complexity" evidence="1">
    <location>
        <begin position="218"/>
        <end position="245"/>
    </location>
</feature>
<organism evidence="3 4">
    <name type="scientific">Myceligenerans xiligouense</name>
    <dbReference type="NCBI Taxonomy" id="253184"/>
    <lineage>
        <taxon>Bacteria</taxon>
        <taxon>Bacillati</taxon>
        <taxon>Actinomycetota</taxon>
        <taxon>Actinomycetes</taxon>
        <taxon>Micrococcales</taxon>
        <taxon>Promicromonosporaceae</taxon>
        <taxon>Myceligenerans</taxon>
    </lineage>
</organism>
<comment type="caution">
    <text evidence="3">The sequence shown here is derived from an EMBL/GenBank/DDBJ whole genome shotgun (WGS) entry which is preliminary data.</text>
</comment>
<dbReference type="Pfam" id="PF03551">
    <property type="entry name" value="PadR"/>
    <property type="match status" value="1"/>
</dbReference>
<evidence type="ECO:0000259" key="2">
    <source>
        <dbReference type="Pfam" id="PF03551"/>
    </source>
</evidence>
<dbReference type="PANTHER" id="PTHR43252:SF7">
    <property type="entry name" value="TRANSCRIPTIONAL REGULATOR YQJI"/>
    <property type="match status" value="1"/>
</dbReference>
<evidence type="ECO:0000313" key="3">
    <source>
        <dbReference type="EMBL" id="RPF22600.1"/>
    </source>
</evidence>
<dbReference type="InterPro" id="IPR036388">
    <property type="entry name" value="WH-like_DNA-bd_sf"/>
</dbReference>
<reference evidence="3 4" key="1">
    <citation type="submission" date="2018-11" db="EMBL/GenBank/DDBJ databases">
        <title>Sequencing the genomes of 1000 actinobacteria strains.</title>
        <authorList>
            <person name="Klenk H.-P."/>
        </authorList>
    </citation>
    <scope>NUCLEOTIDE SEQUENCE [LARGE SCALE GENOMIC DNA]</scope>
    <source>
        <strain evidence="3 4">DSM 15700</strain>
    </source>
</reference>
<dbReference type="EMBL" id="RKQZ01000001">
    <property type="protein sequence ID" value="RPF22600.1"/>
    <property type="molecule type" value="Genomic_DNA"/>
</dbReference>
<gene>
    <name evidence="3" type="ORF">EDD34_3268</name>
</gene>
<dbReference type="OrthoDB" id="9814826at2"/>
<feature type="domain" description="Transcription regulator PadR N-terminal" evidence="2">
    <location>
        <begin position="14"/>
        <end position="86"/>
    </location>
</feature>
<dbReference type="RefSeq" id="WP_123815491.1">
    <property type="nucleotide sequence ID" value="NZ_RKQZ01000001.1"/>
</dbReference>
<sequence>MPPVFAHGQLRLYLLALLVEGSRHGYELMTELADRFGGTYRPSAGTIYPRLARLEEEGLVRRVPAAGAAGRKAPYELTPAGRAEVEARWSDVVRLESSVAETVRSRADELRADIREAVRGVRAELAAVAAEARARPRPAPHAPADQRRVTSNTFRHEAEAALQKFRSDVLADLREADVTGAVSALTVETLRAVLDGARTAVSATLPSVPKSTRMTSGRPTPTSDQPPTSTPTDDPAPTRSRTNGA</sequence>
<feature type="compositionally biased region" description="Polar residues" evidence="1">
    <location>
        <begin position="203"/>
        <end position="217"/>
    </location>
</feature>
<dbReference type="Proteomes" id="UP000280501">
    <property type="component" value="Unassembled WGS sequence"/>
</dbReference>
<dbReference type="PANTHER" id="PTHR43252">
    <property type="entry name" value="TRANSCRIPTIONAL REGULATOR YQJI"/>
    <property type="match status" value="1"/>
</dbReference>
<protein>
    <submittedName>
        <fullName evidence="3">PadR family transcriptional regulator</fullName>
    </submittedName>
</protein>
<feature type="region of interest" description="Disordered" evidence="1">
    <location>
        <begin position="130"/>
        <end position="150"/>
    </location>
</feature>
<proteinExistence type="predicted"/>
<dbReference type="AlphaFoldDB" id="A0A3N4YVG5"/>
<feature type="region of interest" description="Disordered" evidence="1">
    <location>
        <begin position="203"/>
        <end position="245"/>
    </location>
</feature>
<evidence type="ECO:0000313" key="4">
    <source>
        <dbReference type="Proteomes" id="UP000280501"/>
    </source>
</evidence>
<name>A0A3N4YVG5_9MICO</name>
<evidence type="ECO:0000256" key="1">
    <source>
        <dbReference type="SAM" id="MobiDB-lite"/>
    </source>
</evidence>
<keyword evidence="4" id="KW-1185">Reference proteome</keyword>